<sequence>MSVSQQDHFELSRLVEQYCDGVIQCDVDIWAPTWADESEWQMRGDPIVGKEAIVAYWLEAMDRFEWVVQTAPHSVFHVAEGADTGTGRVIAQETFKRADGVLGNLVAVYEDEYVRTADGWKFAVRRLDIKHFG</sequence>
<dbReference type="Proteomes" id="UP000011863">
    <property type="component" value="Chromosome"/>
</dbReference>
<evidence type="ECO:0000313" key="2">
    <source>
        <dbReference type="EMBL" id="BAN02783.1"/>
    </source>
</evidence>
<evidence type="ECO:0000259" key="1">
    <source>
        <dbReference type="Pfam" id="PF13577"/>
    </source>
</evidence>
<name>A0A6C7E8U7_ILUCY</name>
<accession>A0A6C7E8U7</accession>
<keyword evidence="3" id="KW-1185">Reference proteome</keyword>
<dbReference type="EMBL" id="AP012057">
    <property type="protein sequence ID" value="BAN02783.1"/>
    <property type="molecule type" value="Genomic_DNA"/>
</dbReference>
<dbReference type="InterPro" id="IPR037401">
    <property type="entry name" value="SnoaL-like"/>
</dbReference>
<dbReference type="AlphaFoldDB" id="A0A6C7E8U7"/>
<evidence type="ECO:0000313" key="3">
    <source>
        <dbReference type="Proteomes" id="UP000011863"/>
    </source>
</evidence>
<feature type="domain" description="SnoaL-like" evidence="1">
    <location>
        <begin position="7"/>
        <end position="126"/>
    </location>
</feature>
<reference evidence="2 3" key="1">
    <citation type="journal article" date="2013" name="Int. J. Syst. Evol. Microbiol.">
        <title>Ilumatobacter nonamiense sp. nov. and Ilumatobacter coccineum sp. nov., isolated from seashore sand.</title>
        <authorList>
            <person name="Matsumoto A."/>
            <person name="Kasai H."/>
            <person name="Matsuo Y."/>
            <person name="Shizuri Y."/>
            <person name="Ichikawa N."/>
            <person name="Fujita N."/>
            <person name="Omura S."/>
            <person name="Takahashi Y."/>
        </authorList>
    </citation>
    <scope>NUCLEOTIDE SEQUENCE [LARGE SCALE GENOMIC DNA]</scope>
    <source>
        <strain evidence="3">NBRC 103263 / KCTC 29153 / YM16-304</strain>
    </source>
</reference>
<dbReference type="InterPro" id="IPR032710">
    <property type="entry name" value="NTF2-like_dom_sf"/>
</dbReference>
<dbReference type="RefSeq" id="WP_015442030.1">
    <property type="nucleotide sequence ID" value="NC_020520.1"/>
</dbReference>
<organism evidence="2 3">
    <name type="scientific">Ilumatobacter coccineus (strain NBRC 103263 / KCTC 29153 / YM16-304)</name>
    <dbReference type="NCBI Taxonomy" id="1313172"/>
    <lineage>
        <taxon>Bacteria</taxon>
        <taxon>Bacillati</taxon>
        <taxon>Actinomycetota</taxon>
        <taxon>Acidimicrobiia</taxon>
        <taxon>Acidimicrobiales</taxon>
        <taxon>Ilumatobacteraceae</taxon>
        <taxon>Ilumatobacter</taxon>
    </lineage>
</organism>
<gene>
    <name evidence="2" type="ORF">YM304_24690</name>
</gene>
<dbReference type="KEGG" id="aym:YM304_24690"/>
<protein>
    <recommendedName>
        <fullName evidence="1">SnoaL-like domain-containing protein</fullName>
    </recommendedName>
</protein>
<dbReference type="Pfam" id="PF13577">
    <property type="entry name" value="SnoaL_4"/>
    <property type="match status" value="1"/>
</dbReference>
<dbReference type="SUPFAM" id="SSF54427">
    <property type="entry name" value="NTF2-like"/>
    <property type="match status" value="1"/>
</dbReference>
<proteinExistence type="predicted"/>
<dbReference type="Gene3D" id="3.10.450.50">
    <property type="match status" value="1"/>
</dbReference>